<dbReference type="EMBL" id="BK015384">
    <property type="protein sequence ID" value="DAE04135.1"/>
    <property type="molecule type" value="Genomic_DNA"/>
</dbReference>
<keyword evidence="1" id="KW-0540">Nuclease</keyword>
<dbReference type="GO" id="GO:0033567">
    <property type="term" value="P:DNA replication, Okazaki fragment processing"/>
    <property type="evidence" value="ECO:0007669"/>
    <property type="project" value="InterPro"/>
</dbReference>
<dbReference type="PANTHER" id="PTHR42646">
    <property type="entry name" value="FLAP ENDONUCLEASE XNI"/>
    <property type="match status" value="1"/>
</dbReference>
<evidence type="ECO:0000259" key="3">
    <source>
        <dbReference type="SMART" id="SM00475"/>
    </source>
</evidence>
<dbReference type="GO" id="GO:0008409">
    <property type="term" value="F:5'-3' exonuclease activity"/>
    <property type="evidence" value="ECO:0007669"/>
    <property type="project" value="InterPro"/>
</dbReference>
<dbReference type="InterPro" id="IPR008918">
    <property type="entry name" value="HhH2"/>
</dbReference>
<dbReference type="GO" id="GO:0017108">
    <property type="term" value="F:5'-flap endonuclease activity"/>
    <property type="evidence" value="ECO:0007669"/>
    <property type="project" value="InterPro"/>
</dbReference>
<proteinExistence type="predicted"/>
<reference evidence="4" key="1">
    <citation type="journal article" date="2021" name="Proc. Natl. Acad. Sci. U.S.A.">
        <title>A Catalog of Tens of Thousands of Viruses from Human Metagenomes Reveals Hidden Associations with Chronic Diseases.</title>
        <authorList>
            <person name="Tisza M.J."/>
            <person name="Buck C.B."/>
        </authorList>
    </citation>
    <scope>NUCLEOTIDE SEQUENCE</scope>
    <source>
        <strain evidence="4">CtmpG14</strain>
    </source>
</reference>
<dbReference type="SMART" id="SM00279">
    <property type="entry name" value="HhH2"/>
    <property type="match status" value="1"/>
</dbReference>
<keyword evidence="2" id="KW-0378">Hydrolase</keyword>
<evidence type="ECO:0000256" key="1">
    <source>
        <dbReference type="ARBA" id="ARBA00022722"/>
    </source>
</evidence>
<dbReference type="CDD" id="cd09860">
    <property type="entry name" value="PIN_T4-like"/>
    <property type="match status" value="1"/>
</dbReference>
<dbReference type="PANTHER" id="PTHR42646:SF2">
    <property type="entry name" value="5'-3' EXONUCLEASE FAMILY PROTEIN"/>
    <property type="match status" value="1"/>
</dbReference>
<sequence>MPPFSTMRNLVLIDKNNLGRRSNAQSVLKTSSGFQTQAVFGFIRTLISLKKEYRDRDFIVLDDGRADFRFNLYPAYKGNRKPLTPAKQAELNAYTAQKPFIDQAVYLLGIARLCASNYEADDLAGLLCSKRGNREVTLVSGDKDWLLLIDKGVEWFDPKTKVHINHLNFQGKTGVFTPEQFLFKKCLMGDTSDNINGVGGIGEERATDMALHYSNFNNFLLNNPRNRYEQALFDSKEKQETFKRNLLLMNIRNPQIDTSKTYMSKGKFEGDAFYKLCENLEFNSFLAHFDIFETLFSKGN</sequence>
<dbReference type="InterPro" id="IPR038969">
    <property type="entry name" value="FEN"/>
</dbReference>
<dbReference type="InterPro" id="IPR036279">
    <property type="entry name" value="5-3_exonuclease_C_sf"/>
</dbReference>
<evidence type="ECO:0000313" key="4">
    <source>
        <dbReference type="EMBL" id="DAE04135.1"/>
    </source>
</evidence>
<dbReference type="SUPFAM" id="SSF88723">
    <property type="entry name" value="PIN domain-like"/>
    <property type="match status" value="1"/>
</dbReference>
<dbReference type="InterPro" id="IPR002421">
    <property type="entry name" value="5-3_exonuclease"/>
</dbReference>
<evidence type="ECO:0000256" key="2">
    <source>
        <dbReference type="ARBA" id="ARBA00022801"/>
    </source>
</evidence>
<feature type="domain" description="5'-3' exonuclease" evidence="3">
    <location>
        <begin position="7"/>
        <end position="292"/>
    </location>
</feature>
<dbReference type="GO" id="GO:0003677">
    <property type="term" value="F:DNA binding"/>
    <property type="evidence" value="ECO:0007669"/>
    <property type="project" value="InterPro"/>
</dbReference>
<dbReference type="SUPFAM" id="SSF47807">
    <property type="entry name" value="5' to 3' exonuclease, C-terminal subdomain"/>
    <property type="match status" value="1"/>
</dbReference>
<name>A0A8S5PAD4_9CAUD</name>
<dbReference type="Pfam" id="PF02739">
    <property type="entry name" value="5_3_exonuc_N"/>
    <property type="match status" value="1"/>
</dbReference>
<dbReference type="InterPro" id="IPR020046">
    <property type="entry name" value="5-3_exonucl_a-hlix_arch_N"/>
</dbReference>
<dbReference type="Gene3D" id="3.40.50.1010">
    <property type="entry name" value="5'-nuclease"/>
    <property type="match status" value="1"/>
</dbReference>
<dbReference type="InterPro" id="IPR029060">
    <property type="entry name" value="PIN-like_dom_sf"/>
</dbReference>
<protein>
    <submittedName>
        <fullName evidence="4">Exodeoxyribonuclease</fullName>
    </submittedName>
</protein>
<dbReference type="Gene3D" id="1.10.150.20">
    <property type="entry name" value="5' to 3' exonuclease, C-terminal subdomain"/>
    <property type="match status" value="1"/>
</dbReference>
<organism evidence="4">
    <name type="scientific">Siphoviridae sp. ctmpG14</name>
    <dbReference type="NCBI Taxonomy" id="2825654"/>
    <lineage>
        <taxon>Viruses</taxon>
        <taxon>Duplodnaviria</taxon>
        <taxon>Heunggongvirae</taxon>
        <taxon>Uroviricota</taxon>
        <taxon>Caudoviricetes</taxon>
    </lineage>
</organism>
<accession>A0A8S5PAD4</accession>
<dbReference type="SMART" id="SM00475">
    <property type="entry name" value="53EXOc"/>
    <property type="match status" value="1"/>
</dbReference>